<dbReference type="Proteomes" id="UP001595632">
    <property type="component" value="Unassembled WGS sequence"/>
</dbReference>
<dbReference type="InterPro" id="IPR009506">
    <property type="entry name" value="YjiS-like"/>
</dbReference>
<dbReference type="RefSeq" id="WP_275633030.1">
    <property type="nucleotide sequence ID" value="NZ_JARGYD010000004.1"/>
</dbReference>
<organism evidence="2 3">
    <name type="scientific">Psychromarinibacter halotolerans</name>
    <dbReference type="NCBI Taxonomy" id="1775175"/>
    <lineage>
        <taxon>Bacteria</taxon>
        <taxon>Pseudomonadati</taxon>
        <taxon>Pseudomonadota</taxon>
        <taxon>Alphaproteobacteria</taxon>
        <taxon>Rhodobacterales</taxon>
        <taxon>Paracoccaceae</taxon>
        <taxon>Psychromarinibacter</taxon>
    </lineage>
</organism>
<accession>A0ABV7GU58</accession>
<evidence type="ECO:0000259" key="1">
    <source>
        <dbReference type="Pfam" id="PF06568"/>
    </source>
</evidence>
<gene>
    <name evidence="2" type="ORF">ACFOGP_10045</name>
</gene>
<reference evidence="3" key="1">
    <citation type="journal article" date="2019" name="Int. J. Syst. Evol. Microbiol.">
        <title>The Global Catalogue of Microorganisms (GCM) 10K type strain sequencing project: providing services to taxonomists for standard genome sequencing and annotation.</title>
        <authorList>
            <consortium name="The Broad Institute Genomics Platform"/>
            <consortium name="The Broad Institute Genome Sequencing Center for Infectious Disease"/>
            <person name="Wu L."/>
            <person name="Ma J."/>
        </authorList>
    </citation>
    <scope>NUCLEOTIDE SEQUENCE [LARGE SCALE GENOMIC DNA]</scope>
    <source>
        <strain evidence="3">KCTC 52366</strain>
    </source>
</reference>
<keyword evidence="3" id="KW-1185">Reference proteome</keyword>
<name>A0ABV7GU58_9RHOB</name>
<dbReference type="Pfam" id="PF06568">
    <property type="entry name" value="YjiS-like"/>
    <property type="match status" value="1"/>
</dbReference>
<evidence type="ECO:0000313" key="3">
    <source>
        <dbReference type="Proteomes" id="UP001595632"/>
    </source>
</evidence>
<evidence type="ECO:0000313" key="2">
    <source>
        <dbReference type="EMBL" id="MFC3143051.1"/>
    </source>
</evidence>
<feature type="domain" description="YjiS-like" evidence="1">
    <location>
        <begin position="44"/>
        <end position="72"/>
    </location>
</feature>
<dbReference type="EMBL" id="JBHRTB010000010">
    <property type="protein sequence ID" value="MFC3143051.1"/>
    <property type="molecule type" value="Genomic_DNA"/>
</dbReference>
<sequence>MYNNQMAMAFTGLDLSYRSIVGQSQAHLRHRRRRPSIVATLFGYFRSRRDYQRLEALPDYLLDDVGLTRADVAAASRLRFY</sequence>
<comment type="caution">
    <text evidence="2">The sequence shown here is derived from an EMBL/GenBank/DDBJ whole genome shotgun (WGS) entry which is preliminary data.</text>
</comment>
<proteinExistence type="predicted"/>
<protein>
    <submittedName>
        <fullName evidence="2">DUF1127 domain-containing protein</fullName>
    </submittedName>
</protein>